<feature type="domain" description="VQ" evidence="2">
    <location>
        <begin position="40"/>
        <end position="65"/>
    </location>
</feature>
<dbReference type="PANTHER" id="PTHR33143:SF3">
    <property type="entry name" value="VQ MOTIF-CONTAINING PROTEIN 17-RELATED"/>
    <property type="match status" value="1"/>
</dbReference>
<keyword evidence="4" id="KW-1185">Reference proteome</keyword>
<dbReference type="Proteomes" id="UP001168098">
    <property type="component" value="Unassembled WGS sequence"/>
</dbReference>
<gene>
    <name evidence="3" type="ORF">PVL29_017797</name>
</gene>
<name>A0AA39DKZ5_VITRO</name>
<comment type="caution">
    <text evidence="3">The sequence shown here is derived from an EMBL/GenBank/DDBJ whole genome shotgun (WGS) entry which is preliminary data.</text>
</comment>
<evidence type="ECO:0000256" key="1">
    <source>
        <dbReference type="SAM" id="MobiDB-lite"/>
    </source>
</evidence>
<proteinExistence type="predicted"/>
<evidence type="ECO:0000313" key="3">
    <source>
        <dbReference type="EMBL" id="KAJ9685867.1"/>
    </source>
</evidence>
<sequence>MKARSCPPISGPSPCSPAMNKESREISKFKPKIRIIHVFAPEIIQTDAANFRDLVQRLTGKPAADFRGSKKKRSMRSKGVLKTLIHNESSKTMELPEEFPCLKNGERVKQEQEKMWRGENSNGFFGGFADLDGFMQELSQFPLLPFESSRMDVFQEMPLA</sequence>
<protein>
    <recommendedName>
        <fullName evidence="2">VQ domain-containing protein</fullName>
    </recommendedName>
</protein>
<dbReference type="PANTHER" id="PTHR33143">
    <property type="entry name" value="F16F4.1 PROTEIN-RELATED"/>
    <property type="match status" value="1"/>
</dbReference>
<evidence type="ECO:0000313" key="4">
    <source>
        <dbReference type="Proteomes" id="UP001168098"/>
    </source>
</evidence>
<accession>A0AA39DKZ5</accession>
<dbReference type="GO" id="GO:0005634">
    <property type="term" value="C:nucleus"/>
    <property type="evidence" value="ECO:0007669"/>
    <property type="project" value="TreeGrafter"/>
</dbReference>
<dbReference type="InterPro" id="IPR008889">
    <property type="entry name" value="VQ"/>
</dbReference>
<dbReference type="AlphaFoldDB" id="A0AA39DKZ5"/>
<dbReference type="Pfam" id="PF05678">
    <property type="entry name" value="VQ"/>
    <property type="match status" value="1"/>
</dbReference>
<organism evidence="3 4">
    <name type="scientific">Vitis rotundifolia</name>
    <name type="common">Muscadine grape</name>
    <dbReference type="NCBI Taxonomy" id="103349"/>
    <lineage>
        <taxon>Eukaryota</taxon>
        <taxon>Viridiplantae</taxon>
        <taxon>Streptophyta</taxon>
        <taxon>Embryophyta</taxon>
        <taxon>Tracheophyta</taxon>
        <taxon>Spermatophyta</taxon>
        <taxon>Magnoliopsida</taxon>
        <taxon>eudicotyledons</taxon>
        <taxon>Gunneridae</taxon>
        <taxon>Pentapetalae</taxon>
        <taxon>rosids</taxon>
        <taxon>Vitales</taxon>
        <taxon>Vitaceae</taxon>
        <taxon>Viteae</taxon>
        <taxon>Vitis</taxon>
    </lineage>
</organism>
<feature type="region of interest" description="Disordered" evidence="1">
    <location>
        <begin position="1"/>
        <end position="23"/>
    </location>
</feature>
<evidence type="ECO:0000259" key="2">
    <source>
        <dbReference type="Pfam" id="PF05678"/>
    </source>
</evidence>
<reference evidence="3 4" key="1">
    <citation type="journal article" date="2023" name="BMC Biotechnol.">
        <title>Vitis rotundifolia cv Carlos genome sequencing.</title>
        <authorList>
            <person name="Huff M."/>
            <person name="Hulse-Kemp A."/>
            <person name="Scheffler B."/>
            <person name="Youngblood R."/>
            <person name="Simpson S."/>
            <person name="Babiker E."/>
            <person name="Staton M."/>
        </authorList>
    </citation>
    <scope>NUCLEOTIDE SEQUENCE [LARGE SCALE GENOMIC DNA]</scope>
    <source>
        <tissue evidence="3">Leaf</tissue>
    </source>
</reference>
<dbReference type="InterPro" id="IPR039607">
    <property type="entry name" value="VQ_8/17/18/20/21/25"/>
</dbReference>
<dbReference type="EMBL" id="JARBHA010000013">
    <property type="protein sequence ID" value="KAJ9685867.1"/>
    <property type="molecule type" value="Genomic_DNA"/>
</dbReference>